<dbReference type="GO" id="GO:0005886">
    <property type="term" value="C:plasma membrane"/>
    <property type="evidence" value="ECO:0007669"/>
    <property type="project" value="UniProtKB-SubCell"/>
</dbReference>
<dbReference type="AlphaFoldDB" id="A0A4S4EFW1"/>
<accession>A0A4S4EFW1</accession>
<feature type="domain" description="C2" evidence="12">
    <location>
        <begin position="1"/>
        <end position="99"/>
    </location>
</feature>
<dbReference type="InterPro" id="IPR000008">
    <property type="entry name" value="C2_dom"/>
</dbReference>
<evidence type="ECO:0000256" key="11">
    <source>
        <dbReference type="ARBA" id="ARBA00024037"/>
    </source>
</evidence>
<name>A0A4S4EFW1_CAMSN</name>
<evidence type="ECO:0000256" key="2">
    <source>
        <dbReference type="ARBA" id="ARBA00004236"/>
    </source>
</evidence>
<keyword evidence="7" id="KW-0106">Calcium</keyword>
<keyword evidence="10" id="KW-0539">Nucleus</keyword>
<dbReference type="GO" id="GO:0005634">
    <property type="term" value="C:nucleus"/>
    <property type="evidence" value="ECO:0007669"/>
    <property type="project" value="UniProtKB-SubCell"/>
</dbReference>
<reference evidence="13 14" key="1">
    <citation type="journal article" date="2018" name="Proc. Natl. Acad. Sci. U.S.A.">
        <title>Draft genome sequence of Camellia sinensis var. sinensis provides insights into the evolution of the tea genome and tea quality.</title>
        <authorList>
            <person name="Wei C."/>
            <person name="Yang H."/>
            <person name="Wang S."/>
            <person name="Zhao J."/>
            <person name="Liu C."/>
            <person name="Gao L."/>
            <person name="Xia E."/>
            <person name="Lu Y."/>
            <person name="Tai Y."/>
            <person name="She G."/>
            <person name="Sun J."/>
            <person name="Cao H."/>
            <person name="Tong W."/>
            <person name="Gao Q."/>
            <person name="Li Y."/>
            <person name="Deng W."/>
            <person name="Jiang X."/>
            <person name="Wang W."/>
            <person name="Chen Q."/>
            <person name="Zhang S."/>
            <person name="Li H."/>
            <person name="Wu J."/>
            <person name="Wang P."/>
            <person name="Li P."/>
            <person name="Shi C."/>
            <person name="Zheng F."/>
            <person name="Jian J."/>
            <person name="Huang B."/>
            <person name="Shan D."/>
            <person name="Shi M."/>
            <person name="Fang C."/>
            <person name="Yue Y."/>
            <person name="Li F."/>
            <person name="Li D."/>
            <person name="Wei S."/>
            <person name="Han B."/>
            <person name="Jiang C."/>
            <person name="Yin Y."/>
            <person name="Xia T."/>
            <person name="Zhang Z."/>
            <person name="Bennetzen J.L."/>
            <person name="Zhao S."/>
            <person name="Wan X."/>
        </authorList>
    </citation>
    <scope>NUCLEOTIDE SEQUENCE [LARGE SCALE GENOMIC DNA]</scope>
    <source>
        <strain evidence="14">cv. Shuchazao</strain>
        <tissue evidence="13">Leaf</tissue>
    </source>
</reference>
<dbReference type="PROSITE" id="PS50004">
    <property type="entry name" value="C2"/>
    <property type="match status" value="2"/>
</dbReference>
<comment type="caution">
    <text evidence="13">The sequence shown here is derived from an EMBL/GenBank/DDBJ whole genome shotgun (WGS) entry which is preliminary data.</text>
</comment>
<evidence type="ECO:0000256" key="6">
    <source>
        <dbReference type="ARBA" id="ARBA00022723"/>
    </source>
</evidence>
<keyword evidence="5" id="KW-0938">Abscisic acid signaling pathway</keyword>
<dbReference type="PANTHER" id="PTHR45933">
    <property type="entry name" value="PROTEIN C2-DOMAIN ABA-RELATED 4"/>
    <property type="match status" value="1"/>
</dbReference>
<dbReference type="InterPro" id="IPR044562">
    <property type="entry name" value="CAR1-11"/>
</dbReference>
<keyword evidence="6" id="KW-0479">Metal-binding</keyword>
<comment type="similarity">
    <text evidence="11">Belongs to the plant CAR protein family.</text>
</comment>
<dbReference type="Proteomes" id="UP000306102">
    <property type="component" value="Unassembled WGS sequence"/>
</dbReference>
<gene>
    <name evidence="13" type="ORF">TEA_008778</name>
</gene>
<keyword evidence="9" id="KW-0472">Membrane</keyword>
<evidence type="ECO:0000256" key="4">
    <source>
        <dbReference type="ARBA" id="ARBA00022475"/>
    </source>
</evidence>
<dbReference type="GO" id="GO:0046872">
    <property type="term" value="F:metal ion binding"/>
    <property type="evidence" value="ECO:0007669"/>
    <property type="project" value="UniProtKB-KW"/>
</dbReference>
<dbReference type="Pfam" id="PF00168">
    <property type="entry name" value="C2"/>
    <property type="match status" value="2"/>
</dbReference>
<comment type="subcellular location">
    <subcellularLocation>
        <location evidence="2">Cell membrane</location>
    </subcellularLocation>
    <subcellularLocation>
        <location evidence="1">Nucleus</location>
    </subcellularLocation>
</comment>
<dbReference type="GO" id="GO:0008289">
    <property type="term" value="F:lipid binding"/>
    <property type="evidence" value="ECO:0007669"/>
    <property type="project" value="UniProtKB-KW"/>
</dbReference>
<dbReference type="PANTHER" id="PTHR45933:SF12">
    <property type="entry name" value="PROTEIN C2-DOMAIN ABA-RELATED 9"/>
    <property type="match status" value="1"/>
</dbReference>
<evidence type="ECO:0000256" key="7">
    <source>
        <dbReference type="ARBA" id="ARBA00022837"/>
    </source>
</evidence>
<feature type="domain" description="C2" evidence="12">
    <location>
        <begin position="174"/>
        <end position="316"/>
    </location>
</feature>
<evidence type="ECO:0000256" key="10">
    <source>
        <dbReference type="ARBA" id="ARBA00023242"/>
    </source>
</evidence>
<proteinExistence type="inferred from homology"/>
<dbReference type="SMART" id="SM00239">
    <property type="entry name" value="C2"/>
    <property type="match status" value="2"/>
</dbReference>
<evidence type="ECO:0000313" key="14">
    <source>
        <dbReference type="Proteomes" id="UP000306102"/>
    </source>
</evidence>
<protein>
    <recommendedName>
        <fullName evidence="12">C2 domain-containing protein</fullName>
    </recommendedName>
</protein>
<dbReference type="GO" id="GO:0005096">
    <property type="term" value="F:GTPase activator activity"/>
    <property type="evidence" value="ECO:0007669"/>
    <property type="project" value="UniProtKB-KW"/>
</dbReference>
<dbReference type="EMBL" id="SDRB02004811">
    <property type="protein sequence ID" value="THG15310.1"/>
    <property type="molecule type" value="Genomic_DNA"/>
</dbReference>
<dbReference type="Gene3D" id="2.60.40.150">
    <property type="entry name" value="C2 domain"/>
    <property type="match status" value="2"/>
</dbReference>
<keyword evidence="14" id="KW-1185">Reference proteome</keyword>
<keyword evidence="3" id="KW-0343">GTPase activation</keyword>
<keyword evidence="4" id="KW-1003">Cell membrane</keyword>
<evidence type="ECO:0000259" key="12">
    <source>
        <dbReference type="PROSITE" id="PS50004"/>
    </source>
</evidence>
<organism evidence="13 14">
    <name type="scientific">Camellia sinensis var. sinensis</name>
    <name type="common">China tea</name>
    <dbReference type="NCBI Taxonomy" id="542762"/>
    <lineage>
        <taxon>Eukaryota</taxon>
        <taxon>Viridiplantae</taxon>
        <taxon>Streptophyta</taxon>
        <taxon>Embryophyta</taxon>
        <taxon>Tracheophyta</taxon>
        <taxon>Spermatophyta</taxon>
        <taxon>Magnoliopsida</taxon>
        <taxon>eudicotyledons</taxon>
        <taxon>Gunneridae</taxon>
        <taxon>Pentapetalae</taxon>
        <taxon>asterids</taxon>
        <taxon>Ericales</taxon>
        <taxon>Theaceae</taxon>
        <taxon>Camellia</taxon>
    </lineage>
</organism>
<evidence type="ECO:0000256" key="3">
    <source>
        <dbReference type="ARBA" id="ARBA00022468"/>
    </source>
</evidence>
<evidence type="ECO:0000256" key="5">
    <source>
        <dbReference type="ARBA" id="ARBA00022682"/>
    </source>
</evidence>
<evidence type="ECO:0000256" key="8">
    <source>
        <dbReference type="ARBA" id="ARBA00023121"/>
    </source>
</evidence>
<evidence type="ECO:0000313" key="13">
    <source>
        <dbReference type="EMBL" id="THG15310.1"/>
    </source>
</evidence>
<dbReference type="SUPFAM" id="SSF49562">
    <property type="entry name" value="C2 domain (Calcium/lipid-binding domain, CaLB)"/>
    <property type="match status" value="2"/>
</dbReference>
<dbReference type="InterPro" id="IPR035892">
    <property type="entry name" value="C2_domain_sf"/>
</dbReference>
<evidence type="ECO:0000256" key="9">
    <source>
        <dbReference type="ARBA" id="ARBA00023136"/>
    </source>
</evidence>
<dbReference type="GO" id="GO:0009738">
    <property type="term" value="P:abscisic acid-activated signaling pathway"/>
    <property type="evidence" value="ECO:0007669"/>
    <property type="project" value="UniProtKB-KW"/>
</dbReference>
<sequence length="364" mass="41172">MEDMIGLLRIRVGRGINLVVRDSVSSDPFLKVKTSVIKNNCNPEWNEELTLSIKDPNVPIILSVHDKDTFTNDDKMGEAEIDIQPYIECMKMGFQNLPNGTKVGEGVQPNSKNCLAEESCFVWNNGKICQDMRLKLRNVECGEVEVQIECIDLHGHKKEVENQRRRRKKGGGGQEGLERAQLLGLEAEARGGGTIRRRRRVASCDGERRRRTSCELRRGRQAEATSSSLLSSPLSFSLSPPLPLYSPTVKTRVVHNNCNPEWNEELTLSMKNPVVPMILSVYDEDTFTRDDKMGDAEIDIQPYVECIKVGKTVQPNKKNCLAKESSIVCNKGKIYQDMRLKLRNVERGEVEVQLEWVDRKVSQG</sequence>
<keyword evidence="8" id="KW-0446">Lipid-binding</keyword>
<evidence type="ECO:0000256" key="1">
    <source>
        <dbReference type="ARBA" id="ARBA00004123"/>
    </source>
</evidence>